<proteinExistence type="predicted"/>
<feature type="transmembrane region" description="Helical" evidence="1">
    <location>
        <begin position="55"/>
        <end position="76"/>
    </location>
</feature>
<keyword evidence="1" id="KW-1133">Transmembrane helix</keyword>
<gene>
    <name evidence="2" type="primary">Acey_s0490.g2387</name>
    <name evidence="2" type="synonym">Acey-srr-1</name>
    <name evidence="2" type="ORF">Y032_0490g2387</name>
</gene>
<dbReference type="Proteomes" id="UP000024635">
    <property type="component" value="Unassembled WGS sequence"/>
</dbReference>
<dbReference type="OrthoDB" id="5788229at2759"/>
<keyword evidence="1" id="KW-0472">Membrane</keyword>
<comment type="caution">
    <text evidence="2">The sequence shown here is derived from an EMBL/GenBank/DDBJ whole genome shotgun (WGS) entry which is preliminary data.</text>
</comment>
<keyword evidence="1" id="KW-0812">Transmembrane</keyword>
<protein>
    <recommendedName>
        <fullName evidence="4">Odorant receptor</fullName>
    </recommendedName>
</protein>
<evidence type="ECO:0000313" key="2">
    <source>
        <dbReference type="EMBL" id="EYC43550.1"/>
    </source>
</evidence>
<evidence type="ECO:0000313" key="3">
    <source>
        <dbReference type="Proteomes" id="UP000024635"/>
    </source>
</evidence>
<dbReference type="EMBL" id="JARK01000090">
    <property type="protein sequence ID" value="EYC43550.1"/>
    <property type="molecule type" value="Genomic_DNA"/>
</dbReference>
<organism evidence="2 3">
    <name type="scientific">Ancylostoma ceylanicum</name>
    <dbReference type="NCBI Taxonomy" id="53326"/>
    <lineage>
        <taxon>Eukaryota</taxon>
        <taxon>Metazoa</taxon>
        <taxon>Ecdysozoa</taxon>
        <taxon>Nematoda</taxon>
        <taxon>Chromadorea</taxon>
        <taxon>Rhabditida</taxon>
        <taxon>Rhabditina</taxon>
        <taxon>Rhabditomorpha</taxon>
        <taxon>Strongyloidea</taxon>
        <taxon>Ancylostomatidae</taxon>
        <taxon>Ancylostomatinae</taxon>
        <taxon>Ancylostoma</taxon>
    </lineage>
</organism>
<feature type="transmembrane region" description="Helical" evidence="1">
    <location>
        <begin position="265"/>
        <end position="287"/>
    </location>
</feature>
<accession>A0A016WV80</accession>
<dbReference type="AlphaFoldDB" id="A0A016WV80"/>
<dbReference type="PANTHER" id="PTHR31930:SF1">
    <property type="entry name" value="SERPENTINE RECEPTOR, CLASS R"/>
    <property type="match status" value="1"/>
</dbReference>
<dbReference type="InterPro" id="IPR004950">
    <property type="entry name" value="DUF267_CAE_spp"/>
</dbReference>
<evidence type="ECO:0008006" key="4">
    <source>
        <dbReference type="Google" id="ProtNLM"/>
    </source>
</evidence>
<evidence type="ECO:0000256" key="1">
    <source>
        <dbReference type="SAM" id="Phobius"/>
    </source>
</evidence>
<keyword evidence="3" id="KW-1185">Reference proteome</keyword>
<dbReference type="Pfam" id="PF03268">
    <property type="entry name" value="DUF267"/>
    <property type="match status" value="1"/>
</dbReference>
<feature type="transmembrane region" description="Helical" evidence="1">
    <location>
        <begin position="195"/>
        <end position="218"/>
    </location>
</feature>
<name>A0A016WV80_9BILA</name>
<feature type="transmembrane region" description="Helical" evidence="1">
    <location>
        <begin position="299"/>
        <end position="318"/>
    </location>
</feature>
<feature type="transmembrane region" description="Helical" evidence="1">
    <location>
        <begin position="88"/>
        <end position="110"/>
    </location>
</feature>
<sequence length="401" mass="45073">MDPPRPTVYIPVKPPLPQVTICPKILGPFESVLRCSGLDLSRSSVTASGSWAKSIFVITLCTLICLVMFLKCIILVTESVKPMTLDWTVSCVWCFMAIHGFASALCVASWTRTCLLPMLQDMLARIQTQRTALTTCCDPSNVYRRIFFFGTLFIATWILASMKDILYEGHQRNESSPFTIGYPVNLTTMYGVEPVVFLMMALSSTLAMIIHALVFVHVNHEWTSYNEELANASKLQQLTVLEVLNSFSTRQAELLKMTKFVSERMGVFVTVSTVFSSLAAANGLYLMAGFEVISLIMRVMALLWMNCAMGIILITLNLPAKTQYEVKNTAQILLADDVLQHTDDEKCWRTCRSMMDRAHLSSTKMYFVQAFAIDQHFPHKILFIAPNIGTLMVMFKKMGLV</sequence>
<reference evidence="3" key="1">
    <citation type="journal article" date="2015" name="Nat. Genet.">
        <title>The genome and transcriptome of the zoonotic hookworm Ancylostoma ceylanicum identify infection-specific gene families.</title>
        <authorList>
            <person name="Schwarz E.M."/>
            <person name="Hu Y."/>
            <person name="Antoshechkin I."/>
            <person name="Miller M.M."/>
            <person name="Sternberg P.W."/>
            <person name="Aroian R.V."/>
        </authorList>
    </citation>
    <scope>NUCLEOTIDE SEQUENCE</scope>
    <source>
        <strain evidence="3">HY135</strain>
    </source>
</reference>
<dbReference type="STRING" id="53326.A0A016WV80"/>
<feature type="transmembrane region" description="Helical" evidence="1">
    <location>
        <begin position="142"/>
        <end position="162"/>
    </location>
</feature>
<dbReference type="PANTHER" id="PTHR31930">
    <property type="entry name" value="SERPENTINE RECEPTOR, CLASS R"/>
    <property type="match status" value="1"/>
</dbReference>